<gene>
    <name evidence="1" type="ORF">PsorP6_014374</name>
</gene>
<proteinExistence type="predicted"/>
<evidence type="ECO:0000313" key="1">
    <source>
        <dbReference type="EMBL" id="KAI9905471.1"/>
    </source>
</evidence>
<comment type="caution">
    <text evidence="1">The sequence shown here is derived from an EMBL/GenBank/DDBJ whole genome shotgun (WGS) entry which is preliminary data.</text>
</comment>
<accession>A0ACC0VH50</accession>
<dbReference type="Proteomes" id="UP001163321">
    <property type="component" value="Chromosome 9"/>
</dbReference>
<sequence>MSASKWRLPRPFQWLRGTGSILLRPSIRGMSGKRQTPPRSALSLTSGACGLPHPQKRATGGEDAWFISGNTVGVADGVGGWARKGIDSGEYSRTLMKSAKRTVSAADKVPTPLQVLKVAHRHVQPEMGDEYELETQEGDVIVLGTDGLFDNLFPDQITRLLDTVLPSTPDFDAYSMEKVASCIAHTAHNAAKGVVTTTPFAVAAQQAGFEYLGGKMDDITVVTSLVASGDCCDIDDVGTTFKQQ</sequence>
<dbReference type="EMBL" id="CM047588">
    <property type="protein sequence ID" value="KAI9905471.1"/>
    <property type="molecule type" value="Genomic_DNA"/>
</dbReference>
<organism evidence="1 2">
    <name type="scientific">Peronosclerospora sorghi</name>
    <dbReference type="NCBI Taxonomy" id="230839"/>
    <lineage>
        <taxon>Eukaryota</taxon>
        <taxon>Sar</taxon>
        <taxon>Stramenopiles</taxon>
        <taxon>Oomycota</taxon>
        <taxon>Peronosporomycetes</taxon>
        <taxon>Peronosporales</taxon>
        <taxon>Peronosporaceae</taxon>
        <taxon>Peronosclerospora</taxon>
    </lineage>
</organism>
<protein>
    <submittedName>
        <fullName evidence="1">Uncharacterized protein</fullName>
    </submittedName>
</protein>
<name>A0ACC0VH50_9STRA</name>
<keyword evidence="2" id="KW-1185">Reference proteome</keyword>
<evidence type="ECO:0000313" key="2">
    <source>
        <dbReference type="Proteomes" id="UP001163321"/>
    </source>
</evidence>
<reference evidence="1 2" key="1">
    <citation type="journal article" date="2022" name="bioRxiv">
        <title>The genome of the oomycete Peronosclerospora sorghi, a cosmopolitan pathogen of maize and sorghum, is inflated with dispersed pseudogenes.</title>
        <authorList>
            <person name="Fletcher K."/>
            <person name="Martin F."/>
            <person name="Isakeit T."/>
            <person name="Cavanaugh K."/>
            <person name="Magill C."/>
            <person name="Michelmore R."/>
        </authorList>
    </citation>
    <scope>NUCLEOTIDE SEQUENCE [LARGE SCALE GENOMIC DNA]</scope>
    <source>
        <strain evidence="1">P6</strain>
    </source>
</reference>